<keyword evidence="3" id="KW-1185">Reference proteome</keyword>
<accession>A0A941DCC5</accession>
<proteinExistence type="predicted"/>
<feature type="compositionally biased region" description="Basic and acidic residues" evidence="1">
    <location>
        <begin position="66"/>
        <end position="85"/>
    </location>
</feature>
<name>A0A941DCC5_9BURK</name>
<evidence type="ECO:0000313" key="2">
    <source>
        <dbReference type="EMBL" id="MBR7746114.1"/>
    </source>
</evidence>
<dbReference type="RefSeq" id="WP_212683488.1">
    <property type="nucleotide sequence ID" value="NZ_JAGSPM010000003.1"/>
</dbReference>
<reference evidence="2 3" key="1">
    <citation type="submission" date="2021-04" db="EMBL/GenBank/DDBJ databases">
        <title>novel species isolated from subtropical streams in China.</title>
        <authorList>
            <person name="Lu H."/>
        </authorList>
    </citation>
    <scope>NUCLEOTIDE SEQUENCE [LARGE SCALE GENOMIC DNA]</scope>
    <source>
        <strain evidence="2 3">BYS107W</strain>
    </source>
</reference>
<dbReference type="InterPro" id="IPR018715">
    <property type="entry name" value="DUF2239"/>
</dbReference>
<sequence length="196" mass="22280">MKNYTVFCEDRVLKAGALEEVALYLKGQTDAQQLFQGQFQVIDDHLGDAIDLDLSGSKLTVKERYTNYEKPVEPTNEEKQPESRSRGRPKLGVVSKEVTLLPRHWEWLALQPGGASVALRKLIDEARKQSGSEDQMRAMQERTYKAMSHIAAHLPNYEDALRALFALDQAKFLQMIEAWPVDYKNYLIRLAGLVTA</sequence>
<dbReference type="Proteomes" id="UP000680158">
    <property type="component" value="Unassembled WGS sequence"/>
</dbReference>
<evidence type="ECO:0000256" key="1">
    <source>
        <dbReference type="SAM" id="MobiDB-lite"/>
    </source>
</evidence>
<protein>
    <submittedName>
        <fullName evidence="2">DUF2239 family protein</fullName>
    </submittedName>
</protein>
<dbReference type="AlphaFoldDB" id="A0A941DCC5"/>
<evidence type="ECO:0000313" key="3">
    <source>
        <dbReference type="Proteomes" id="UP000680158"/>
    </source>
</evidence>
<gene>
    <name evidence="2" type="ORF">KDM92_05935</name>
</gene>
<organism evidence="2 3">
    <name type="scientific">Undibacterium baiyunense</name>
    <dbReference type="NCBI Taxonomy" id="2828731"/>
    <lineage>
        <taxon>Bacteria</taxon>
        <taxon>Pseudomonadati</taxon>
        <taxon>Pseudomonadota</taxon>
        <taxon>Betaproteobacteria</taxon>
        <taxon>Burkholderiales</taxon>
        <taxon>Oxalobacteraceae</taxon>
        <taxon>Undibacterium</taxon>
    </lineage>
</organism>
<comment type="caution">
    <text evidence="2">The sequence shown here is derived from an EMBL/GenBank/DDBJ whole genome shotgun (WGS) entry which is preliminary data.</text>
</comment>
<dbReference type="Pfam" id="PF09998">
    <property type="entry name" value="DUF2239"/>
    <property type="match status" value="1"/>
</dbReference>
<dbReference type="EMBL" id="JAGSPM010000003">
    <property type="protein sequence ID" value="MBR7746114.1"/>
    <property type="molecule type" value="Genomic_DNA"/>
</dbReference>
<feature type="region of interest" description="Disordered" evidence="1">
    <location>
        <begin position="66"/>
        <end position="89"/>
    </location>
</feature>